<organism evidence="8">
    <name type="scientific">Lepeophtheirus salmonis</name>
    <name type="common">Salmon louse</name>
    <name type="synonym">Caligus salmonis</name>
    <dbReference type="NCBI Taxonomy" id="72036"/>
    <lineage>
        <taxon>Eukaryota</taxon>
        <taxon>Metazoa</taxon>
        <taxon>Ecdysozoa</taxon>
        <taxon>Arthropoda</taxon>
        <taxon>Crustacea</taxon>
        <taxon>Multicrustacea</taxon>
        <taxon>Hexanauplia</taxon>
        <taxon>Copepoda</taxon>
        <taxon>Siphonostomatoida</taxon>
        <taxon>Caligidae</taxon>
        <taxon>Lepeophtheirus</taxon>
    </lineage>
</organism>
<name>D3PFJ9_LEPSM</name>
<comment type="subunit">
    <text evidence="7">Component of the dolichol-phosphate mannose (DPM) synthase complex.</text>
</comment>
<evidence type="ECO:0000256" key="6">
    <source>
        <dbReference type="ARBA" id="ARBA00023136"/>
    </source>
</evidence>
<dbReference type="UniPathway" id="UPA00378"/>
<dbReference type="Pfam" id="PF08285">
    <property type="entry name" value="DPM3"/>
    <property type="match status" value="1"/>
</dbReference>
<keyword evidence="6 7" id="KW-0472">Membrane</keyword>
<comment type="similarity">
    <text evidence="2 7">Belongs to the DPM3 family.</text>
</comment>
<evidence type="ECO:0000313" key="8">
    <source>
        <dbReference type="EMBL" id="ADD24045.1"/>
    </source>
</evidence>
<dbReference type="GO" id="GO:0033185">
    <property type="term" value="C:dolichol-phosphate-mannose synthase complex"/>
    <property type="evidence" value="ECO:0007669"/>
    <property type="project" value="TreeGrafter"/>
</dbReference>
<keyword evidence="5 7" id="KW-1133">Transmembrane helix</keyword>
<keyword evidence="4 7" id="KW-0256">Endoplasmic reticulum</keyword>
<dbReference type="InterPro" id="IPR013174">
    <property type="entry name" value="DPM3"/>
</dbReference>
<dbReference type="GO" id="GO:0006506">
    <property type="term" value="P:GPI anchor biosynthetic process"/>
    <property type="evidence" value="ECO:0007669"/>
    <property type="project" value="TreeGrafter"/>
</dbReference>
<dbReference type="GO" id="GO:0005789">
    <property type="term" value="C:endoplasmic reticulum membrane"/>
    <property type="evidence" value="ECO:0007669"/>
    <property type="project" value="UniProtKB-SubCell"/>
</dbReference>
<comment type="function">
    <text evidence="7">Stabilizer subunit of the dolichol-phosphate mannose (DPM) synthase complex; tethers catalytic subunit to the ER.</text>
</comment>
<evidence type="ECO:0000256" key="5">
    <source>
        <dbReference type="ARBA" id="ARBA00022989"/>
    </source>
</evidence>
<comment type="subcellular location">
    <subcellularLocation>
        <location evidence="1 7">Endoplasmic reticulum membrane</location>
        <topology evidence="1 7">Multi-pass membrane protein</topology>
    </subcellularLocation>
</comment>
<evidence type="ECO:0000256" key="1">
    <source>
        <dbReference type="ARBA" id="ARBA00004477"/>
    </source>
</evidence>
<comment type="caution">
    <text evidence="7">Lacks conserved residue(s) required for the propagation of feature annotation.</text>
</comment>
<protein>
    <recommendedName>
        <fullName evidence="7">Dolichol-phosphate mannosyltransferase subunit 3</fullName>
    </recommendedName>
</protein>
<dbReference type="PANTHER" id="PTHR16433:SF0">
    <property type="entry name" value="DOLICHOL-PHOSPHATE MANNOSYLTRANSFERASE SUBUNIT 3"/>
    <property type="match status" value="1"/>
</dbReference>
<reference evidence="8" key="1">
    <citation type="submission" date="2010-03" db="EMBL/GenBank/DDBJ databases">
        <title>Lepeophtheirus salmonis ESTs and full-length cDNAs.</title>
        <authorList>
            <person name="Yasuike M."/>
            <person name="von Schalburg K."/>
            <person name="Cooper G."/>
            <person name="Leong J."/>
            <person name="Jones S.R.M."/>
            <person name="Koop B.F."/>
        </authorList>
    </citation>
    <scope>NUCLEOTIDE SEQUENCE</scope>
    <source>
        <tissue evidence="8">Whole</tissue>
    </source>
</reference>
<evidence type="ECO:0000256" key="4">
    <source>
        <dbReference type="ARBA" id="ARBA00022824"/>
    </source>
</evidence>
<evidence type="ECO:0000256" key="2">
    <source>
        <dbReference type="ARBA" id="ARBA00010430"/>
    </source>
</evidence>
<feature type="transmembrane region" description="Helical" evidence="7">
    <location>
        <begin position="39"/>
        <end position="62"/>
    </location>
</feature>
<proteinExistence type="evidence at transcript level"/>
<evidence type="ECO:0000256" key="7">
    <source>
        <dbReference type="RuleBase" id="RU365085"/>
    </source>
</evidence>
<accession>D3PFJ9</accession>
<keyword evidence="3 7" id="KW-0812">Transmembrane</keyword>
<evidence type="ECO:0000256" key="3">
    <source>
        <dbReference type="ARBA" id="ARBA00022692"/>
    </source>
</evidence>
<keyword evidence="8" id="KW-0808">Transferase</keyword>
<keyword evidence="8" id="KW-0328">Glycosyltransferase</keyword>
<comment type="pathway">
    <text evidence="7">Protein modification; protein glycosylation.</text>
</comment>
<sequence>MTKLMEWLSYATLGLSLWLSLNYSPLSLRIDPDNRKLIFWSPFSLIVAFGVYSICVIAYRVYTFNDVPDAAQELNKEIAAAKNDLKEKGLKF</sequence>
<dbReference type="EMBL" id="BT120405">
    <property type="protein sequence ID" value="ADD24045.1"/>
    <property type="molecule type" value="mRNA"/>
</dbReference>
<gene>
    <name evidence="8" type="primary">DPM3</name>
</gene>
<dbReference type="GO" id="GO:0016757">
    <property type="term" value="F:glycosyltransferase activity"/>
    <property type="evidence" value="ECO:0007669"/>
    <property type="project" value="UniProtKB-KW"/>
</dbReference>
<dbReference type="AlphaFoldDB" id="D3PFJ9"/>
<dbReference type="PANTHER" id="PTHR16433">
    <property type="entry name" value="DOLICHOL-PHOSPHATE MANNOSYLTRANSFERASE SUBUNIT 3"/>
    <property type="match status" value="1"/>
</dbReference>